<dbReference type="RefSeq" id="WP_115433889.1">
    <property type="nucleotide sequence ID" value="NZ_CP031337.1"/>
</dbReference>
<sequence length="135" mass="15158">MTREDAATAHRRRLARAKDRLRNFLSELIERLNELFGDGISDENKLGFAVMQVGQTLRANERVMRQIKHNDKALAVQGELKTAAIKAILAARNGNQAMADQLLSGDDRLIDFLGLMYNLLKHGQDLGLTRPPVEH</sequence>
<reference evidence="1 2" key="1">
    <citation type="submission" date="2018-07" db="EMBL/GenBank/DDBJ databases">
        <title>Crenobacter cavernae sp. nov., isolated from a karst cave.</title>
        <authorList>
            <person name="Zhu H."/>
        </authorList>
    </citation>
    <scope>NUCLEOTIDE SEQUENCE [LARGE SCALE GENOMIC DNA]</scope>
    <source>
        <strain evidence="1 2">K1W11S-77</strain>
    </source>
</reference>
<dbReference type="EMBL" id="CP031337">
    <property type="protein sequence ID" value="AXK39959.1"/>
    <property type="molecule type" value="Genomic_DNA"/>
</dbReference>
<protein>
    <submittedName>
        <fullName evidence="1">Uncharacterized protein</fullName>
    </submittedName>
</protein>
<gene>
    <name evidence="1" type="ORF">DWG20_11195</name>
</gene>
<proteinExistence type="predicted"/>
<dbReference type="OrthoDB" id="9758243at2"/>
<dbReference type="Proteomes" id="UP000254537">
    <property type="component" value="Chromosome"/>
</dbReference>
<organism evidence="1 2">
    <name type="scientific">Crenobacter cavernae</name>
    <dbReference type="NCBI Taxonomy" id="2290923"/>
    <lineage>
        <taxon>Bacteria</taxon>
        <taxon>Pseudomonadati</taxon>
        <taxon>Pseudomonadota</taxon>
        <taxon>Betaproteobacteria</taxon>
        <taxon>Neisseriales</taxon>
        <taxon>Neisseriaceae</taxon>
        <taxon>Crenobacter</taxon>
    </lineage>
</organism>
<dbReference type="AlphaFoldDB" id="A0A345Y7Q7"/>
<name>A0A345Y7Q7_9NEIS</name>
<evidence type="ECO:0000313" key="2">
    <source>
        <dbReference type="Proteomes" id="UP000254537"/>
    </source>
</evidence>
<dbReference type="KEGG" id="ccah:DWG20_11195"/>
<evidence type="ECO:0000313" key="1">
    <source>
        <dbReference type="EMBL" id="AXK39959.1"/>
    </source>
</evidence>
<accession>A0A345Y7Q7</accession>